<proteinExistence type="inferred from homology"/>
<gene>
    <name evidence="9" type="ORF">CDQ84_08685</name>
</gene>
<dbReference type="CDD" id="cd06261">
    <property type="entry name" value="TM_PBP2"/>
    <property type="match status" value="1"/>
</dbReference>
<dbReference type="GO" id="GO:0005886">
    <property type="term" value="C:plasma membrane"/>
    <property type="evidence" value="ECO:0007669"/>
    <property type="project" value="UniProtKB-SubCell"/>
</dbReference>
<evidence type="ECO:0000256" key="7">
    <source>
        <dbReference type="RuleBase" id="RU363032"/>
    </source>
</evidence>
<evidence type="ECO:0000256" key="3">
    <source>
        <dbReference type="ARBA" id="ARBA00022475"/>
    </source>
</evidence>
<feature type="transmembrane region" description="Helical" evidence="7">
    <location>
        <begin position="197"/>
        <end position="219"/>
    </location>
</feature>
<evidence type="ECO:0000313" key="9">
    <source>
        <dbReference type="EMBL" id="PNT99281.1"/>
    </source>
</evidence>
<name>A0A2K2FEZ4_9CLOT</name>
<comment type="caution">
    <text evidence="9">The sequence shown here is derived from an EMBL/GenBank/DDBJ whole genome shotgun (WGS) entry which is preliminary data.</text>
</comment>
<keyword evidence="2 7" id="KW-0813">Transport</keyword>
<dbReference type="GO" id="GO:0055085">
    <property type="term" value="P:transmembrane transport"/>
    <property type="evidence" value="ECO:0007669"/>
    <property type="project" value="InterPro"/>
</dbReference>
<dbReference type="PANTHER" id="PTHR43744">
    <property type="entry name" value="ABC TRANSPORTER PERMEASE PROTEIN MG189-RELATED-RELATED"/>
    <property type="match status" value="1"/>
</dbReference>
<dbReference type="PROSITE" id="PS50928">
    <property type="entry name" value="ABC_TM1"/>
    <property type="match status" value="1"/>
</dbReference>
<accession>A0A2K2FEZ4</accession>
<feature type="transmembrane region" description="Helical" evidence="7">
    <location>
        <begin position="97"/>
        <end position="114"/>
    </location>
</feature>
<evidence type="ECO:0000256" key="4">
    <source>
        <dbReference type="ARBA" id="ARBA00022692"/>
    </source>
</evidence>
<dbReference type="InterPro" id="IPR000515">
    <property type="entry name" value="MetI-like"/>
</dbReference>
<dbReference type="EMBL" id="NIOJ01000019">
    <property type="protein sequence ID" value="PNT99281.1"/>
    <property type="molecule type" value="Genomic_DNA"/>
</dbReference>
<keyword evidence="6 7" id="KW-0472">Membrane</keyword>
<comment type="subcellular location">
    <subcellularLocation>
        <location evidence="1 7">Cell membrane</location>
        <topology evidence="1 7">Multi-pass membrane protein</topology>
    </subcellularLocation>
</comment>
<feature type="transmembrane region" description="Helical" evidence="7">
    <location>
        <begin position="23"/>
        <end position="48"/>
    </location>
</feature>
<dbReference type="AlphaFoldDB" id="A0A2K2FEZ4"/>
<keyword evidence="3" id="KW-1003">Cell membrane</keyword>
<dbReference type="Pfam" id="PF00528">
    <property type="entry name" value="BPD_transp_1"/>
    <property type="match status" value="1"/>
</dbReference>
<dbReference type="SUPFAM" id="SSF161098">
    <property type="entry name" value="MetI-like"/>
    <property type="match status" value="1"/>
</dbReference>
<keyword evidence="4 7" id="KW-0812">Transmembrane</keyword>
<feature type="transmembrane region" description="Helical" evidence="7">
    <location>
        <begin position="126"/>
        <end position="144"/>
    </location>
</feature>
<feature type="domain" description="ABC transmembrane type-1" evidence="8">
    <location>
        <begin position="89"/>
        <end position="290"/>
    </location>
</feature>
<keyword evidence="10" id="KW-1185">Reference proteome</keyword>
<evidence type="ECO:0000256" key="2">
    <source>
        <dbReference type="ARBA" id="ARBA00022448"/>
    </source>
</evidence>
<evidence type="ECO:0000259" key="8">
    <source>
        <dbReference type="PROSITE" id="PS50928"/>
    </source>
</evidence>
<evidence type="ECO:0000313" key="10">
    <source>
        <dbReference type="Proteomes" id="UP000236151"/>
    </source>
</evidence>
<feature type="transmembrane region" description="Helical" evidence="7">
    <location>
        <begin position="156"/>
        <end position="176"/>
    </location>
</feature>
<evidence type="ECO:0000256" key="6">
    <source>
        <dbReference type="ARBA" id="ARBA00023136"/>
    </source>
</evidence>
<dbReference type="Proteomes" id="UP000236151">
    <property type="component" value="Unassembled WGS sequence"/>
</dbReference>
<sequence length="305" mass="34257">MVEGGIFMNASRKNRIKLSKSDLVYQIIIFTVVGIVAFICVFPLLYVVGMSLTSEGEMIRRNYFVIIPHDPTLRAYQTVFSQASIGSAMLVSIGRTLLGSVASLVFPILGGYILSRIDLPGRKAFLIFFIITMILSGGMIPTYLLMKKLHLINTFWVYIIPAMGSCYNMLIIKMFVENMPLDIMESADLDGASELQKMMYIAIPLLVPTICAIWLFSAVGQWNSWFDVMLYIHNPKLYSLSYVVKQLMTSFTFTDTTANLQPLDRMTPEGLKMASVVIAVVPILCIYPFLQKYFIYGVYTGSVKG</sequence>
<feature type="transmembrane region" description="Helical" evidence="7">
    <location>
        <begin position="270"/>
        <end position="290"/>
    </location>
</feature>
<dbReference type="PANTHER" id="PTHR43744:SF9">
    <property type="entry name" value="POLYGALACTURONAN_RHAMNOGALACTURONAN TRANSPORT SYSTEM PERMEASE PROTEIN YTCP"/>
    <property type="match status" value="1"/>
</dbReference>
<organism evidence="9 10">
    <name type="scientific">Clostridium thermosuccinogenes</name>
    <dbReference type="NCBI Taxonomy" id="84032"/>
    <lineage>
        <taxon>Bacteria</taxon>
        <taxon>Bacillati</taxon>
        <taxon>Bacillota</taxon>
        <taxon>Clostridia</taxon>
        <taxon>Eubacteriales</taxon>
        <taxon>Clostridiaceae</taxon>
        <taxon>Clostridium</taxon>
    </lineage>
</organism>
<reference evidence="9 10" key="1">
    <citation type="submission" date="2017-06" db="EMBL/GenBank/DDBJ databases">
        <title>Investigating the central metabolism of Clostridium thermosuccinogenes.</title>
        <authorList>
            <person name="Koendjbiharie J.G."/>
            <person name="van Kranenburg R."/>
        </authorList>
    </citation>
    <scope>NUCLEOTIDE SEQUENCE [LARGE SCALE GENOMIC DNA]</scope>
    <source>
        <strain evidence="9 10">DSM 5806</strain>
    </source>
</reference>
<keyword evidence="5 7" id="KW-1133">Transmembrane helix</keyword>
<comment type="similarity">
    <text evidence="7">Belongs to the binding-protein-dependent transport system permease family.</text>
</comment>
<dbReference type="KEGG" id="cthd:CDO33_14985"/>
<dbReference type="Gene3D" id="1.10.3720.10">
    <property type="entry name" value="MetI-like"/>
    <property type="match status" value="1"/>
</dbReference>
<protein>
    <recommendedName>
        <fullName evidence="8">ABC transmembrane type-1 domain-containing protein</fullName>
    </recommendedName>
</protein>
<evidence type="ECO:0000256" key="5">
    <source>
        <dbReference type="ARBA" id="ARBA00022989"/>
    </source>
</evidence>
<evidence type="ECO:0000256" key="1">
    <source>
        <dbReference type="ARBA" id="ARBA00004651"/>
    </source>
</evidence>
<dbReference type="InterPro" id="IPR035906">
    <property type="entry name" value="MetI-like_sf"/>
</dbReference>